<name>A0ABX5NVD4_9HYPH</name>
<gene>
    <name evidence="1" type="ORF">DMY87_13190</name>
</gene>
<dbReference type="InterPro" id="IPR011067">
    <property type="entry name" value="Plasmid_toxin/cell-grow_inhib"/>
</dbReference>
<protein>
    <submittedName>
        <fullName evidence="1">Type II toxin-antitoxin system PemK/MazF family toxin</fullName>
    </submittedName>
</protein>
<dbReference type="EMBL" id="QJRY01000004">
    <property type="protein sequence ID" value="PYB73256.1"/>
    <property type="molecule type" value="Genomic_DNA"/>
</dbReference>
<dbReference type="PANTHER" id="PTHR33988">
    <property type="entry name" value="ENDORIBONUCLEASE MAZF-RELATED"/>
    <property type="match status" value="1"/>
</dbReference>
<keyword evidence="2" id="KW-1185">Reference proteome</keyword>
<evidence type="ECO:0000313" key="1">
    <source>
        <dbReference type="EMBL" id="PYB73256.1"/>
    </source>
</evidence>
<reference evidence="1 2" key="1">
    <citation type="submission" date="2018-06" db="EMBL/GenBank/DDBJ databases">
        <title>Rhizobium wuzhouense sp. nov., isolated from roots of Oryza officinalis.</title>
        <authorList>
            <person name="Yuan T."/>
        </authorList>
    </citation>
    <scope>NUCLEOTIDE SEQUENCE [LARGE SCALE GENOMIC DNA]</scope>
    <source>
        <strain evidence="1 2">W44</strain>
    </source>
</reference>
<evidence type="ECO:0000313" key="2">
    <source>
        <dbReference type="Proteomes" id="UP000247536"/>
    </source>
</evidence>
<organism evidence="1 2">
    <name type="scientific">Rhizobium wuzhouense</name>
    <dbReference type="NCBI Taxonomy" id="1986026"/>
    <lineage>
        <taxon>Bacteria</taxon>
        <taxon>Pseudomonadati</taxon>
        <taxon>Pseudomonadota</taxon>
        <taxon>Alphaproteobacteria</taxon>
        <taxon>Hyphomicrobiales</taxon>
        <taxon>Rhizobiaceae</taxon>
        <taxon>Rhizobium/Agrobacterium group</taxon>
        <taxon>Rhizobium</taxon>
    </lineage>
</organism>
<proteinExistence type="predicted"/>
<accession>A0ABX5NVD4</accession>
<dbReference type="Gene3D" id="2.30.30.110">
    <property type="match status" value="1"/>
</dbReference>
<comment type="caution">
    <text evidence="1">The sequence shown here is derived from an EMBL/GenBank/DDBJ whole genome shotgun (WGS) entry which is preliminary data.</text>
</comment>
<dbReference type="Pfam" id="PF02452">
    <property type="entry name" value="PemK_toxin"/>
    <property type="match status" value="1"/>
</dbReference>
<dbReference type="RefSeq" id="WP_110791928.1">
    <property type="nucleotide sequence ID" value="NZ_QJRY01000004.1"/>
</dbReference>
<dbReference type="PANTHER" id="PTHR33988:SF2">
    <property type="entry name" value="ENDORIBONUCLEASE MAZF"/>
    <property type="match status" value="1"/>
</dbReference>
<dbReference type="SUPFAM" id="SSF50118">
    <property type="entry name" value="Cell growth inhibitor/plasmid maintenance toxic component"/>
    <property type="match status" value="1"/>
</dbReference>
<dbReference type="InterPro" id="IPR003477">
    <property type="entry name" value="PemK-like"/>
</dbReference>
<sequence length="110" mass="11838">MKRGDVVTVILSSDLGKPRPAVVVQTDSMTESQLRTVLVCPITSFSSGPSIFRVPVEPTSTNGLKLQSEVMVDKISPASRQRIGDVIGTFDDVTMRRVERSMALALGFAG</sequence>
<dbReference type="Proteomes" id="UP000247536">
    <property type="component" value="Unassembled WGS sequence"/>
</dbReference>